<evidence type="ECO:0000259" key="2">
    <source>
        <dbReference type="Pfam" id="PF13860"/>
    </source>
</evidence>
<accession>A0A956LVT7</accession>
<dbReference type="AlphaFoldDB" id="A0A956LVT7"/>
<name>A0A956LVT7_UNCEI</name>
<dbReference type="InterPro" id="IPR025965">
    <property type="entry name" value="FlgD/Vpr_Ig-like"/>
</dbReference>
<dbReference type="Pfam" id="PF13860">
    <property type="entry name" value="FlgD_ig"/>
    <property type="match status" value="1"/>
</dbReference>
<protein>
    <recommendedName>
        <fullName evidence="2">FlgD/Vpr Ig-like domain-containing protein</fullName>
    </recommendedName>
</protein>
<dbReference type="Proteomes" id="UP000697710">
    <property type="component" value="Unassembled WGS sequence"/>
</dbReference>
<evidence type="ECO:0000313" key="4">
    <source>
        <dbReference type="Proteomes" id="UP000697710"/>
    </source>
</evidence>
<evidence type="ECO:0000313" key="3">
    <source>
        <dbReference type="EMBL" id="MCA9726256.1"/>
    </source>
</evidence>
<feature type="region of interest" description="Disordered" evidence="1">
    <location>
        <begin position="110"/>
        <end position="162"/>
    </location>
</feature>
<dbReference type="SUPFAM" id="SSF55486">
    <property type="entry name" value="Metalloproteases ('zincins'), catalytic domain"/>
    <property type="match status" value="1"/>
</dbReference>
<comment type="caution">
    <text evidence="3">The sequence shown here is derived from an EMBL/GenBank/DDBJ whole genome shotgun (WGS) entry which is preliminary data.</text>
</comment>
<dbReference type="Gene3D" id="1.10.390.10">
    <property type="entry name" value="Neutral Protease Domain 2"/>
    <property type="match status" value="1"/>
</dbReference>
<reference evidence="3" key="1">
    <citation type="submission" date="2020-04" db="EMBL/GenBank/DDBJ databases">
        <authorList>
            <person name="Zhang T."/>
        </authorList>
    </citation>
    <scope>NUCLEOTIDE SEQUENCE</scope>
    <source>
        <strain evidence="3">HKST-UBA01</strain>
    </source>
</reference>
<sequence>MGHRPFRVLPPRRAKQLVRVVAFLCVLAVAALVGRRTPSPGPPDSGAFDRVAFERAAHARADGLFRPEWSWSVVADLGTPSGSYLRIRPQVGPIEVFGCDLVVRAARADEEDSRDPVGSRAGTNPTLHGGASADDGIPQWFLSSAPGAEEIPAPTGSSGVEGPLAWRCRSVPTFEDRAALLTLSASTTGAAQRLSSAGLQAVRWQARRGRDGWELWATGTIDPASSALGSAFSTEAGGSMPVRVRIDTETGAWTEVRDDRLLAEETGEALIFDPNPVVISGRTNLRDGDDVDGYRSRVSLPRLDGSGRLRGTWIETRSDRPPLANEPSLVFDFPSYDPRFEEAMAYYHCDRGIATAEERGFTGLFRTRIYPRVHGTAADNSWYSRPTREIVFGDGGVDDAEDGDIILHELGHAIHDAIVPGFGDGDTRAISEGFSDFWAASLTDDPCVGNWDATSYSPPCLRSTDQNAVYPGSLTGRPHTDGQIWSGLLWDLHESLGTEAAERLALAAFLEQDPDSRWPEAADALLRAAEASSDPTDRTQVLDALVRRGLVARELTAELATNETWTLRFLSPGTFMGQPATGLVLAGDGTVRFGEPSTPLRFPESAPVLAAAGLGEAENAPLGLVLACTVRLDAGLVTIHQTWRVRTMELVTVRIEWNTVSGALSWTYEQAVDGAGGLDLFAGAATVGDAVTDIDWNELPGDGIDALVACRGPVTSPASLVGARFSLFAESPPVFRVARTGPPRPAGEAPLLTAFPNPSRGNTLVRLFLDRDASVEVSLFDARGRRVRELASSAPRRAGLSEWTWDGRDERGHVVPAGRYWARARVEGRTARLPLLLVR</sequence>
<reference evidence="3" key="2">
    <citation type="journal article" date="2021" name="Microbiome">
        <title>Successional dynamics and alternative stable states in a saline activated sludge microbial community over 9 years.</title>
        <authorList>
            <person name="Wang Y."/>
            <person name="Ye J."/>
            <person name="Ju F."/>
            <person name="Liu L."/>
            <person name="Boyd J.A."/>
            <person name="Deng Y."/>
            <person name="Parks D.H."/>
            <person name="Jiang X."/>
            <person name="Yin X."/>
            <person name="Woodcroft B.J."/>
            <person name="Tyson G.W."/>
            <person name="Hugenholtz P."/>
            <person name="Polz M.F."/>
            <person name="Zhang T."/>
        </authorList>
    </citation>
    <scope>NUCLEOTIDE SEQUENCE</scope>
    <source>
        <strain evidence="3">HKST-UBA01</strain>
    </source>
</reference>
<dbReference type="EMBL" id="JAGQHR010000014">
    <property type="protein sequence ID" value="MCA9726256.1"/>
    <property type="molecule type" value="Genomic_DNA"/>
</dbReference>
<gene>
    <name evidence="3" type="ORF">KC729_01130</name>
</gene>
<feature type="domain" description="FlgD/Vpr Ig-like" evidence="2">
    <location>
        <begin position="765"/>
        <end position="823"/>
    </location>
</feature>
<evidence type="ECO:0000256" key="1">
    <source>
        <dbReference type="SAM" id="MobiDB-lite"/>
    </source>
</evidence>
<dbReference type="Gene3D" id="2.60.40.4070">
    <property type="match status" value="1"/>
</dbReference>
<organism evidence="3 4">
    <name type="scientific">Eiseniibacteriota bacterium</name>
    <dbReference type="NCBI Taxonomy" id="2212470"/>
    <lineage>
        <taxon>Bacteria</taxon>
        <taxon>Candidatus Eiseniibacteriota</taxon>
    </lineage>
</organism>
<dbReference type="InterPro" id="IPR027268">
    <property type="entry name" value="Peptidase_M4/M1_CTD_sf"/>
</dbReference>
<proteinExistence type="predicted"/>